<dbReference type="Proteomes" id="UP000295696">
    <property type="component" value="Unassembled WGS sequence"/>
</dbReference>
<evidence type="ECO:0000313" key="1">
    <source>
        <dbReference type="EMBL" id="TCS59609.1"/>
    </source>
</evidence>
<comment type="caution">
    <text evidence="1">The sequence shown here is derived from an EMBL/GenBank/DDBJ whole genome shotgun (WGS) entry which is preliminary data.</text>
</comment>
<organism evidence="1 2">
    <name type="scientific">Primorskyibacter sedentarius</name>
    <dbReference type="NCBI Taxonomy" id="745311"/>
    <lineage>
        <taxon>Bacteria</taxon>
        <taxon>Pseudomonadati</taxon>
        <taxon>Pseudomonadota</taxon>
        <taxon>Alphaproteobacteria</taxon>
        <taxon>Rhodobacterales</taxon>
        <taxon>Roseobacteraceae</taxon>
        <taxon>Primorskyibacter</taxon>
    </lineage>
</organism>
<gene>
    <name evidence="1" type="ORF">EDD52_12145</name>
</gene>
<proteinExistence type="predicted"/>
<reference evidence="1 2" key="1">
    <citation type="submission" date="2019-03" db="EMBL/GenBank/DDBJ databases">
        <title>Genomic Encyclopedia of Type Strains, Phase IV (KMG-IV): sequencing the most valuable type-strain genomes for metagenomic binning, comparative biology and taxonomic classification.</title>
        <authorList>
            <person name="Goeker M."/>
        </authorList>
    </citation>
    <scope>NUCLEOTIDE SEQUENCE [LARGE SCALE GENOMIC DNA]</scope>
    <source>
        <strain evidence="1 2">DSM 104836</strain>
    </source>
</reference>
<dbReference type="AlphaFoldDB" id="A0A4R3J1F0"/>
<keyword evidence="2" id="KW-1185">Reference proteome</keyword>
<accession>A0A4R3J1F0</accession>
<protein>
    <submittedName>
        <fullName evidence="1">Uncharacterized protein</fullName>
    </submittedName>
</protein>
<name>A0A4R3J1F0_9RHOB</name>
<evidence type="ECO:0000313" key="2">
    <source>
        <dbReference type="Proteomes" id="UP000295696"/>
    </source>
</evidence>
<dbReference type="EMBL" id="SLZU01000021">
    <property type="protein sequence ID" value="TCS59609.1"/>
    <property type="molecule type" value="Genomic_DNA"/>
</dbReference>
<sequence length="52" mass="6249">MPDQAPRFIEVCLKSVQRRVYVLLTSDGGRIITPYRRQIKYTCRFRIDFQVD</sequence>